<name>A0ABP7Q2A8_9SPHI</name>
<keyword evidence="1" id="KW-0732">Signal</keyword>
<reference evidence="4" key="1">
    <citation type="journal article" date="2019" name="Int. J. Syst. Evol. Microbiol.">
        <title>The Global Catalogue of Microorganisms (GCM) 10K type strain sequencing project: providing services to taxonomists for standard genome sequencing and annotation.</title>
        <authorList>
            <consortium name="The Broad Institute Genomics Platform"/>
            <consortium name="The Broad Institute Genome Sequencing Center for Infectious Disease"/>
            <person name="Wu L."/>
            <person name="Ma J."/>
        </authorList>
    </citation>
    <scope>NUCLEOTIDE SEQUENCE [LARGE SCALE GENOMIC DNA]</scope>
    <source>
        <strain evidence="4">JCM 17338</strain>
    </source>
</reference>
<gene>
    <name evidence="3" type="ORF">GCM10022246_29500</name>
</gene>
<proteinExistence type="predicted"/>
<dbReference type="Proteomes" id="UP001501081">
    <property type="component" value="Unassembled WGS sequence"/>
</dbReference>
<feature type="chain" id="PRO_5046691791" evidence="1">
    <location>
        <begin position="36"/>
        <end position="372"/>
    </location>
</feature>
<dbReference type="InterPro" id="IPR050491">
    <property type="entry name" value="AmpC-like"/>
</dbReference>
<evidence type="ECO:0000313" key="3">
    <source>
        <dbReference type="EMBL" id="GAA3975125.1"/>
    </source>
</evidence>
<evidence type="ECO:0000259" key="2">
    <source>
        <dbReference type="Pfam" id="PF00144"/>
    </source>
</evidence>
<dbReference type="Gene3D" id="3.40.710.10">
    <property type="entry name" value="DD-peptidase/beta-lactamase superfamily"/>
    <property type="match status" value="1"/>
</dbReference>
<protein>
    <submittedName>
        <fullName evidence="3">Serine hydrolase domain-containing protein</fullName>
    </submittedName>
</protein>
<dbReference type="SUPFAM" id="SSF56601">
    <property type="entry name" value="beta-lactamase/transpeptidase-like"/>
    <property type="match status" value="1"/>
</dbReference>
<accession>A0ABP7Q2A8</accession>
<sequence>MNVAYKEFKSFVFKPMYARSLFFVCVLLNSVVACAQSFETKVDDLILTAFSNKSGPGAVFMVAQNGKTVYQKAVGKANLELDVNLTSENVFQLGSMTKQFTAISILILEEQGKLKVTDLVSKYIPDYPSGDKITIHHLLTHTSGIRDFTKMKSLASIAQKDMTPKMMVDFFKNEPSDFPPGEKFDYNNSGYVILGYIIELVSGETYEQFVKNYIFEKAGMAHSYYASDRNVINKRAYGYHKKESGYVNKTIISFTVPFSSGSLMSTVGDMLKWQNALNQNILLNAKETQKAFSKYKLNNGEEFTYGYGWHVKQINGIATREHGGSVFGFKTMGVYIPAKDIYVIGLSNCDCNSPTQITGEIAALALEMLKNK</sequence>
<dbReference type="EMBL" id="BAABAK010000015">
    <property type="protein sequence ID" value="GAA3975125.1"/>
    <property type="molecule type" value="Genomic_DNA"/>
</dbReference>
<evidence type="ECO:0000313" key="4">
    <source>
        <dbReference type="Proteomes" id="UP001501081"/>
    </source>
</evidence>
<dbReference type="RefSeq" id="WP_316754919.1">
    <property type="nucleotide sequence ID" value="NZ_BAABAK010000015.1"/>
</dbReference>
<dbReference type="PROSITE" id="PS51257">
    <property type="entry name" value="PROKAR_LIPOPROTEIN"/>
    <property type="match status" value="1"/>
</dbReference>
<keyword evidence="4" id="KW-1185">Reference proteome</keyword>
<dbReference type="PANTHER" id="PTHR46825">
    <property type="entry name" value="D-ALANYL-D-ALANINE-CARBOXYPEPTIDASE/ENDOPEPTIDASE AMPH"/>
    <property type="match status" value="1"/>
</dbReference>
<dbReference type="InterPro" id="IPR012338">
    <property type="entry name" value="Beta-lactam/transpept-like"/>
</dbReference>
<organism evidence="3 4">
    <name type="scientific">Pedobacter ginsengiterrae</name>
    <dbReference type="NCBI Taxonomy" id="871696"/>
    <lineage>
        <taxon>Bacteria</taxon>
        <taxon>Pseudomonadati</taxon>
        <taxon>Bacteroidota</taxon>
        <taxon>Sphingobacteriia</taxon>
        <taxon>Sphingobacteriales</taxon>
        <taxon>Sphingobacteriaceae</taxon>
        <taxon>Pedobacter</taxon>
    </lineage>
</organism>
<feature type="signal peptide" evidence="1">
    <location>
        <begin position="1"/>
        <end position="35"/>
    </location>
</feature>
<dbReference type="GO" id="GO:0016787">
    <property type="term" value="F:hydrolase activity"/>
    <property type="evidence" value="ECO:0007669"/>
    <property type="project" value="UniProtKB-KW"/>
</dbReference>
<evidence type="ECO:0000256" key="1">
    <source>
        <dbReference type="SAM" id="SignalP"/>
    </source>
</evidence>
<dbReference type="InterPro" id="IPR001466">
    <property type="entry name" value="Beta-lactam-related"/>
</dbReference>
<dbReference type="Pfam" id="PF00144">
    <property type="entry name" value="Beta-lactamase"/>
    <property type="match status" value="1"/>
</dbReference>
<comment type="caution">
    <text evidence="3">The sequence shown here is derived from an EMBL/GenBank/DDBJ whole genome shotgun (WGS) entry which is preliminary data.</text>
</comment>
<feature type="domain" description="Beta-lactamase-related" evidence="2">
    <location>
        <begin position="53"/>
        <end position="351"/>
    </location>
</feature>
<keyword evidence="3" id="KW-0378">Hydrolase</keyword>
<dbReference type="PANTHER" id="PTHR46825:SF9">
    <property type="entry name" value="BETA-LACTAMASE-RELATED DOMAIN-CONTAINING PROTEIN"/>
    <property type="match status" value="1"/>
</dbReference>